<sequence>MRQRSAFWHWRHARPFWGGLFVFLSGAEIFLTVWAPLPVIVHVGMQGFIGYLLPILIAVLGVLLLLNPAQHLFYSLVAAVLTLASWLTSNLGGFIVGLVLGVVGSALAFAWSPDKYRAEYPAEPEPEPEAEPPAENTAGPGLDDLMAGDQADASPGVQPDTSQSRPRHSRPSPGVLSGE</sequence>
<keyword evidence="4" id="KW-1185">Reference proteome</keyword>
<feature type="transmembrane region" description="Helical" evidence="2">
    <location>
        <begin position="94"/>
        <end position="111"/>
    </location>
</feature>
<accession>A0A919J2L8</accession>
<reference evidence="3" key="1">
    <citation type="submission" date="2021-01" db="EMBL/GenBank/DDBJ databases">
        <title>Whole genome shotgun sequence of Actinoplanes ferrugineus NBRC 15555.</title>
        <authorList>
            <person name="Komaki H."/>
            <person name="Tamura T."/>
        </authorList>
    </citation>
    <scope>NUCLEOTIDE SEQUENCE</scope>
    <source>
        <strain evidence="3">NBRC 15555</strain>
    </source>
</reference>
<evidence type="ECO:0000313" key="3">
    <source>
        <dbReference type="EMBL" id="GIE12788.1"/>
    </source>
</evidence>
<evidence type="ECO:0000313" key="4">
    <source>
        <dbReference type="Proteomes" id="UP000598174"/>
    </source>
</evidence>
<evidence type="ECO:0000256" key="1">
    <source>
        <dbReference type="SAM" id="MobiDB-lite"/>
    </source>
</evidence>
<feature type="transmembrane region" description="Helical" evidence="2">
    <location>
        <begin position="43"/>
        <end position="65"/>
    </location>
</feature>
<proteinExistence type="predicted"/>
<dbReference type="Pfam" id="PF19609">
    <property type="entry name" value="DUF6114"/>
    <property type="match status" value="1"/>
</dbReference>
<keyword evidence="2" id="KW-1133">Transmembrane helix</keyword>
<dbReference type="InterPro" id="IPR046096">
    <property type="entry name" value="DUF6114"/>
</dbReference>
<dbReference type="Proteomes" id="UP000598174">
    <property type="component" value="Unassembled WGS sequence"/>
</dbReference>
<organism evidence="3 4">
    <name type="scientific">Paractinoplanes ferrugineus</name>
    <dbReference type="NCBI Taxonomy" id="113564"/>
    <lineage>
        <taxon>Bacteria</taxon>
        <taxon>Bacillati</taxon>
        <taxon>Actinomycetota</taxon>
        <taxon>Actinomycetes</taxon>
        <taxon>Micromonosporales</taxon>
        <taxon>Micromonosporaceae</taxon>
        <taxon>Paractinoplanes</taxon>
    </lineage>
</organism>
<feature type="transmembrane region" description="Helical" evidence="2">
    <location>
        <begin position="16"/>
        <end position="37"/>
    </location>
</feature>
<comment type="caution">
    <text evidence="3">The sequence shown here is derived from an EMBL/GenBank/DDBJ whole genome shotgun (WGS) entry which is preliminary data.</text>
</comment>
<evidence type="ECO:0000256" key="2">
    <source>
        <dbReference type="SAM" id="Phobius"/>
    </source>
</evidence>
<feature type="compositionally biased region" description="Acidic residues" evidence="1">
    <location>
        <begin position="122"/>
        <end position="132"/>
    </location>
</feature>
<keyword evidence="2" id="KW-0472">Membrane</keyword>
<feature type="transmembrane region" description="Helical" evidence="2">
    <location>
        <begin position="72"/>
        <end position="88"/>
    </location>
</feature>
<dbReference type="AlphaFoldDB" id="A0A919J2L8"/>
<keyword evidence="2" id="KW-0812">Transmembrane</keyword>
<dbReference type="EMBL" id="BOMM01000041">
    <property type="protein sequence ID" value="GIE12788.1"/>
    <property type="molecule type" value="Genomic_DNA"/>
</dbReference>
<gene>
    <name evidence="3" type="ORF">Afe05nite_46280</name>
</gene>
<protein>
    <submittedName>
        <fullName evidence="3">Uncharacterized protein</fullName>
    </submittedName>
</protein>
<dbReference type="RefSeq" id="WP_203819248.1">
    <property type="nucleotide sequence ID" value="NZ_BAAABP010000063.1"/>
</dbReference>
<feature type="region of interest" description="Disordered" evidence="1">
    <location>
        <begin position="119"/>
        <end position="179"/>
    </location>
</feature>
<name>A0A919J2L8_9ACTN</name>